<gene>
    <name evidence="3" type="ORF">GGR90_000842</name>
</gene>
<keyword evidence="2" id="KW-0732">Signal</keyword>
<dbReference type="AlphaFoldDB" id="A0A7X5XP75"/>
<evidence type="ECO:0000313" key="3">
    <source>
        <dbReference type="EMBL" id="NJB88690.1"/>
    </source>
</evidence>
<keyword evidence="4" id="KW-1185">Reference proteome</keyword>
<dbReference type="RefSeq" id="WP_167919605.1">
    <property type="nucleotide sequence ID" value="NZ_JAATIT010000001.1"/>
</dbReference>
<keyword evidence="1" id="KW-0472">Membrane</keyword>
<accession>A0A7X5XP75</accession>
<evidence type="ECO:0000256" key="1">
    <source>
        <dbReference type="SAM" id="Phobius"/>
    </source>
</evidence>
<comment type="caution">
    <text evidence="3">The sequence shown here is derived from an EMBL/GenBank/DDBJ whole genome shotgun (WGS) entry which is preliminary data.</text>
</comment>
<dbReference type="EMBL" id="JAATIT010000001">
    <property type="protein sequence ID" value="NJB88690.1"/>
    <property type="molecule type" value="Genomic_DNA"/>
</dbReference>
<feature type="signal peptide" evidence="2">
    <location>
        <begin position="1"/>
        <end position="25"/>
    </location>
</feature>
<name>A0A7X5XP75_9SPHN</name>
<feature type="chain" id="PRO_5031305778" description="Secreted protein" evidence="2">
    <location>
        <begin position="26"/>
        <end position="78"/>
    </location>
</feature>
<evidence type="ECO:0000313" key="4">
    <source>
        <dbReference type="Proteomes" id="UP000535078"/>
    </source>
</evidence>
<protein>
    <recommendedName>
        <fullName evidence="5">Secreted protein</fullName>
    </recommendedName>
</protein>
<evidence type="ECO:0000256" key="2">
    <source>
        <dbReference type="SAM" id="SignalP"/>
    </source>
</evidence>
<reference evidence="3 4" key="1">
    <citation type="submission" date="2020-03" db="EMBL/GenBank/DDBJ databases">
        <title>Genomic Encyclopedia of Type Strains, Phase IV (KMG-IV): sequencing the most valuable type-strain genomes for metagenomic binning, comparative biology and taxonomic classification.</title>
        <authorList>
            <person name="Goeker M."/>
        </authorList>
    </citation>
    <scope>NUCLEOTIDE SEQUENCE [LARGE SCALE GENOMIC DNA]</scope>
    <source>
        <strain evidence="3 4">DSM 25229</strain>
    </source>
</reference>
<sequence>MMKRLKKGVIAVAAASMVLAPVAAAAAPAIDGARATSVVRDGNNLEGGSWVAIVLGLAIIAGGIWLVVDDDGDDPVSP</sequence>
<evidence type="ECO:0008006" key="5">
    <source>
        <dbReference type="Google" id="ProtNLM"/>
    </source>
</evidence>
<dbReference type="Proteomes" id="UP000535078">
    <property type="component" value="Unassembled WGS sequence"/>
</dbReference>
<proteinExistence type="predicted"/>
<organism evidence="3 4">
    <name type="scientific">Sphingopyxis italica</name>
    <dbReference type="NCBI Taxonomy" id="1129133"/>
    <lineage>
        <taxon>Bacteria</taxon>
        <taxon>Pseudomonadati</taxon>
        <taxon>Pseudomonadota</taxon>
        <taxon>Alphaproteobacteria</taxon>
        <taxon>Sphingomonadales</taxon>
        <taxon>Sphingomonadaceae</taxon>
        <taxon>Sphingopyxis</taxon>
    </lineage>
</organism>
<keyword evidence="1" id="KW-0812">Transmembrane</keyword>
<feature type="transmembrane region" description="Helical" evidence="1">
    <location>
        <begin position="50"/>
        <end position="68"/>
    </location>
</feature>
<keyword evidence="1" id="KW-1133">Transmembrane helix</keyword>